<dbReference type="WBParaSite" id="PS1159_v2.g5305.t1">
    <property type="protein sequence ID" value="PS1159_v2.g5305.t1"/>
    <property type="gene ID" value="PS1159_v2.g5305"/>
</dbReference>
<evidence type="ECO:0000313" key="2">
    <source>
        <dbReference type="WBParaSite" id="PS1159_v2.g5305.t1"/>
    </source>
</evidence>
<accession>A0AC35GHF7</accession>
<organism evidence="1 2">
    <name type="scientific">Panagrolaimus sp. PS1159</name>
    <dbReference type="NCBI Taxonomy" id="55785"/>
    <lineage>
        <taxon>Eukaryota</taxon>
        <taxon>Metazoa</taxon>
        <taxon>Ecdysozoa</taxon>
        <taxon>Nematoda</taxon>
        <taxon>Chromadorea</taxon>
        <taxon>Rhabditida</taxon>
        <taxon>Tylenchina</taxon>
        <taxon>Panagrolaimomorpha</taxon>
        <taxon>Panagrolaimoidea</taxon>
        <taxon>Panagrolaimidae</taxon>
        <taxon>Panagrolaimus</taxon>
    </lineage>
</organism>
<name>A0AC35GHF7_9BILA</name>
<dbReference type="Proteomes" id="UP000887580">
    <property type="component" value="Unplaced"/>
</dbReference>
<reference evidence="2" key="1">
    <citation type="submission" date="2022-11" db="UniProtKB">
        <authorList>
            <consortium name="WormBaseParasite"/>
        </authorList>
    </citation>
    <scope>IDENTIFICATION</scope>
</reference>
<protein>
    <submittedName>
        <fullName evidence="2">G-protein coupled receptors family 1 profile domain-containing protein</fullName>
    </submittedName>
</protein>
<sequence>MLNICDLLIGIGVLIRVSYTTYANINDINLFDKPTCILVNSVQAFGVSGGQAVIVFIAFDRFIAIFRPTTYAKDQSPYFLFVVTVIAFFAPIYLFIAKWINLDTSKLITVCSSGSAAAQSFYLSNLFYCSLFILLSFVFYALALFFLVRRLRKDKKKTNEVRLQLRVFISVSLILLCCTIFYGIPVFLMILTEILKSEPSTKAMITMYIGFGSLINAFANIFVYLFKHSEIN</sequence>
<proteinExistence type="predicted"/>
<evidence type="ECO:0000313" key="1">
    <source>
        <dbReference type="Proteomes" id="UP000887580"/>
    </source>
</evidence>